<evidence type="ECO:0000313" key="3">
    <source>
        <dbReference type="Proteomes" id="UP000199657"/>
    </source>
</evidence>
<dbReference type="OrthoDB" id="5789527at2"/>
<dbReference type="RefSeq" id="WP_091645610.1">
    <property type="nucleotide sequence ID" value="NZ_FOEG01000009.1"/>
</dbReference>
<dbReference type="STRING" id="406100.SAMN04488052_109116"/>
<gene>
    <name evidence="2" type="ORF">SAMN04488052_109116</name>
</gene>
<sequence length="1509" mass="166777">MNRLGKQALPEASLALNGREYRVTILDVREWVSRPFRCWAYVALDEHTDAPDPDAVVGREAVLRWSNGDWGERHRGGLVTSLRGGDCPDTGRRYFEVVVEPRLASLRNGEDTCLFTRVNVDAFVQERLSGVGYGPPHELVWRATGVPYRRLLLQAQESEFELLQRTLARAGVCYAWDDGPAEQVRFVDDSRDLPLREEVISLSPELTPVAPFGEHGFNRYRIGKRLVPDPPPLVHERLWEDGGTVARVRQQRAEAERYLFRAWGPQADLRAGLRIKVQGLSRSGDALDPAEMGLQLITYAHHRLSIETDDQGARKKVSVVRGGYEVYVEGVPDSIVYRPPEPRVRPRPMVMSAKTASQSPDRPDALRNGGVRAQVADHGDHDQPLARMTPYNSGGRRKPGWYTPLTAGNRVLVSCLDHDPDMPVVMGVISTARNRHIAAASAGRHGGYVTNAGQGLRIEGAGRQQAEDSRVMLHTVNGDGVFEISSAGERIERDLIRLATERGLLELESGGDQAERAGHRRSDTVGSSERMTIGDGFRLRGESDVHVRSASALRMVGREGVNLASAARLQMTASRAIRVEGGDGARVRLNGGNGVWRTLGGAATLQGARAISLTSRNGKVTLRNAAGTAAVAVHSDGRVRFQGERIQVSASGAVNFSGDMDYRAGATVQEPSISLIPGEPTPLPKVTGGGAARIHALDWPRWMEPEQTVPVSFTAERFEDGDIATVKLYRADGSGRRIGEPIAEESVTLAAGRTLYQTELTIPSGGGGCCDPGAASAGLRFDVEAEGTRSLSLSEVATIRQGVWFRFEDVPGVDPGILKGWLRQMPQDDDETGEPGPWHDTTVAADGLLRFPPMDSGRPMELRLAYRVDPERHGGTEWIDAGIYALVGDDLDAEHRVTPGTPCVFQIDGPLAEPLTIRCLPPPVMVNLRPDPDNAPEPEYRLTDEQLDYFKALGNAVLFIHGYQVDQGTLPDVIRGASLEQISLTTYRWEAETDSLLRRGSALDEELMEANWPRLSYQPWGLRDYVLEPRLDAAAELNGTGAWRWLLSMEHNLNRAAGLDDGDTDEWRWDRYTRCVGVTWSGDHGATAFKDSEVNAVTAGRRLVPLIRQLHQAGLGISLVTHSLGARVALSALNILAQAGEEGIVGNVVLWQAAVAQTALLPDPDQARPHGGDTQGEPDEAPLRDVLGTANFPLAYKAAERTLVLHTNQDNILGDHDDGSAWHAWTEGEHAELLGGAVGGWYRNREVWLSMERALEPILRPLLGDLYRPVQLNPWPEETQRQYARRVERFVETMPVREAWKRVRDAMIREMDRIEQRYSRGGPLLVEYDLLEPISMDGELLSRSNPQHVARLKRYMDGLFLCWLARFNRLDSHALGHHMIDTSLLDDVIQGQLSTRSLLRGVGRVVGTVVASVGLGIMSWYRSVPKSMPALGYARPYRTGGVDALEQEGRLWFVDQEDLLRTHSGMRVPEGLHSRERDGNTLFERIYQEEIVEGSLMRSMAFGKWTREE</sequence>
<dbReference type="SUPFAM" id="SSF69279">
    <property type="entry name" value="Phage tail proteins"/>
    <property type="match status" value="2"/>
</dbReference>
<feature type="region of interest" description="Disordered" evidence="1">
    <location>
        <begin position="509"/>
        <end position="529"/>
    </location>
</feature>
<dbReference type="EMBL" id="FOEG01000009">
    <property type="protein sequence ID" value="SEP09972.1"/>
    <property type="molecule type" value="Genomic_DNA"/>
</dbReference>
<feature type="region of interest" description="Disordered" evidence="1">
    <location>
        <begin position="1162"/>
        <end position="1181"/>
    </location>
</feature>
<accession>A0A1H8V3A4</accession>
<keyword evidence="3" id="KW-1185">Reference proteome</keyword>
<name>A0A1H8V3A4_9GAMM</name>
<feature type="compositionally biased region" description="Basic and acidic residues" evidence="1">
    <location>
        <begin position="513"/>
        <end position="523"/>
    </location>
</feature>
<protein>
    <submittedName>
        <fullName evidence="2">Uncharacterized conserved protein, implicated in type VI secretion and phage assembly</fullName>
    </submittedName>
</protein>
<evidence type="ECO:0000256" key="1">
    <source>
        <dbReference type="SAM" id="MobiDB-lite"/>
    </source>
</evidence>
<dbReference type="Pfam" id="PF05954">
    <property type="entry name" value="Phage_GPD"/>
    <property type="match status" value="1"/>
</dbReference>
<proteinExistence type="predicted"/>
<evidence type="ECO:0000313" key="2">
    <source>
        <dbReference type="EMBL" id="SEP09972.1"/>
    </source>
</evidence>
<organism evidence="2 3">
    <name type="scientific">Aquisalimonas asiatica</name>
    <dbReference type="NCBI Taxonomy" id="406100"/>
    <lineage>
        <taxon>Bacteria</taxon>
        <taxon>Pseudomonadati</taxon>
        <taxon>Pseudomonadota</taxon>
        <taxon>Gammaproteobacteria</taxon>
        <taxon>Chromatiales</taxon>
        <taxon>Ectothiorhodospiraceae</taxon>
        <taxon>Aquisalimonas</taxon>
    </lineage>
</organism>
<dbReference type="InterPro" id="IPR037026">
    <property type="entry name" value="Vgr_OB-fold_dom_sf"/>
</dbReference>
<dbReference type="SUPFAM" id="SSF69255">
    <property type="entry name" value="gp5 N-terminal domain-like"/>
    <property type="match status" value="1"/>
</dbReference>
<dbReference type="Gene3D" id="2.40.50.230">
    <property type="entry name" value="Gp5 N-terminal domain"/>
    <property type="match status" value="1"/>
</dbReference>
<reference evidence="2 3" key="1">
    <citation type="submission" date="2016-10" db="EMBL/GenBank/DDBJ databases">
        <authorList>
            <person name="de Groot N.N."/>
        </authorList>
    </citation>
    <scope>NUCLEOTIDE SEQUENCE [LARGE SCALE GENOMIC DNA]</scope>
    <source>
        <strain evidence="2 3">CGMCC 1.6291</strain>
    </source>
</reference>
<dbReference type="Proteomes" id="UP000199657">
    <property type="component" value="Unassembled WGS sequence"/>
</dbReference>
<dbReference type="Gene3D" id="3.55.50.10">
    <property type="entry name" value="Baseplate protein-like domains"/>
    <property type="match status" value="1"/>
</dbReference>